<dbReference type="EMBL" id="FNHG01000011">
    <property type="protein sequence ID" value="SDM43380.1"/>
    <property type="molecule type" value="Genomic_DNA"/>
</dbReference>
<feature type="transmembrane region" description="Helical" evidence="1">
    <location>
        <begin position="42"/>
        <end position="65"/>
    </location>
</feature>
<accession>A0A1G9T6Z5</accession>
<evidence type="ECO:0000313" key="2">
    <source>
        <dbReference type="EMBL" id="SDM43380.1"/>
    </source>
</evidence>
<keyword evidence="3" id="KW-1185">Reference proteome</keyword>
<gene>
    <name evidence="2" type="ORF">SAMN04488568_11152</name>
</gene>
<feature type="transmembrane region" description="Helical" evidence="1">
    <location>
        <begin position="71"/>
        <end position="92"/>
    </location>
</feature>
<sequence>MTTDPLKAFFEAGEAPVVDQAFRAATMQRIAQRRLHLGLARAALAGLVVFVALLLLRPILVILVLNLPASFGQAVLMLAATGLLALAGYYLATRTVPLPAWVQRLL</sequence>
<evidence type="ECO:0000313" key="3">
    <source>
        <dbReference type="Proteomes" id="UP000199759"/>
    </source>
</evidence>
<keyword evidence="1" id="KW-0472">Membrane</keyword>
<proteinExistence type="predicted"/>
<protein>
    <recommendedName>
        <fullName evidence="4">Holin-X, holin superfamily III</fullName>
    </recommendedName>
</protein>
<keyword evidence="1" id="KW-1133">Transmembrane helix</keyword>
<organism evidence="2 3">
    <name type="scientific">Maricaulis salignorans</name>
    <dbReference type="NCBI Taxonomy" id="144026"/>
    <lineage>
        <taxon>Bacteria</taxon>
        <taxon>Pseudomonadati</taxon>
        <taxon>Pseudomonadota</taxon>
        <taxon>Alphaproteobacteria</taxon>
        <taxon>Maricaulales</taxon>
        <taxon>Maricaulaceae</taxon>
        <taxon>Maricaulis</taxon>
    </lineage>
</organism>
<evidence type="ECO:0000256" key="1">
    <source>
        <dbReference type="SAM" id="Phobius"/>
    </source>
</evidence>
<dbReference type="STRING" id="144026.SAMN04488568_11152"/>
<name>A0A1G9T6Z5_9PROT</name>
<reference evidence="2 3" key="1">
    <citation type="submission" date="2016-10" db="EMBL/GenBank/DDBJ databases">
        <authorList>
            <person name="de Groot N.N."/>
        </authorList>
    </citation>
    <scope>NUCLEOTIDE SEQUENCE [LARGE SCALE GENOMIC DNA]</scope>
    <source>
        <strain evidence="2 3">DSM 16077</strain>
    </source>
</reference>
<dbReference type="AlphaFoldDB" id="A0A1G9T6Z5"/>
<dbReference type="RefSeq" id="WP_091770178.1">
    <property type="nucleotide sequence ID" value="NZ_FNHG01000011.1"/>
</dbReference>
<dbReference type="Proteomes" id="UP000199759">
    <property type="component" value="Unassembled WGS sequence"/>
</dbReference>
<evidence type="ECO:0008006" key="4">
    <source>
        <dbReference type="Google" id="ProtNLM"/>
    </source>
</evidence>
<keyword evidence="1" id="KW-0812">Transmembrane</keyword>